<evidence type="ECO:0000313" key="1">
    <source>
        <dbReference type="EMBL" id="KXG75172.1"/>
    </source>
</evidence>
<proteinExistence type="predicted"/>
<dbReference type="Proteomes" id="UP000070456">
    <property type="component" value="Unassembled WGS sequence"/>
</dbReference>
<comment type="caution">
    <text evidence="1">The sequence shown here is derived from an EMBL/GenBank/DDBJ whole genome shotgun (WGS) entry which is preliminary data.</text>
</comment>
<reference evidence="1 2" key="1">
    <citation type="submission" date="2015-12" db="EMBL/GenBank/DDBJ databases">
        <title>Draft genome sequence of the thermoanaerobe Thermotalea metallivorans, an isolate from the runoff channel of the Great Artesian Basin, Australia.</title>
        <authorList>
            <person name="Patel B.K."/>
        </authorList>
    </citation>
    <scope>NUCLEOTIDE SEQUENCE [LARGE SCALE GENOMIC DNA]</scope>
    <source>
        <strain evidence="1 2">B2-1</strain>
    </source>
</reference>
<dbReference type="PATRIC" id="fig|520762.4.peg.2074"/>
<organism evidence="1 2">
    <name type="scientific">Thermotalea metallivorans</name>
    <dbReference type="NCBI Taxonomy" id="520762"/>
    <lineage>
        <taxon>Bacteria</taxon>
        <taxon>Bacillati</taxon>
        <taxon>Bacillota</taxon>
        <taxon>Clostridia</taxon>
        <taxon>Peptostreptococcales</taxon>
        <taxon>Thermotaleaceae</taxon>
        <taxon>Thermotalea</taxon>
    </lineage>
</organism>
<accession>A0A140L3P7</accession>
<dbReference type="EMBL" id="LOEE01000039">
    <property type="protein sequence ID" value="KXG75172.1"/>
    <property type="molecule type" value="Genomic_DNA"/>
</dbReference>
<dbReference type="STRING" id="520762.AN619_18710"/>
<dbReference type="AlphaFoldDB" id="A0A140L3P7"/>
<name>A0A140L3P7_9FIRM</name>
<keyword evidence="2" id="KW-1185">Reference proteome</keyword>
<protein>
    <submittedName>
        <fullName evidence="1">Uncharacterized protein</fullName>
    </submittedName>
</protein>
<gene>
    <name evidence="1" type="ORF">AN619_18710</name>
</gene>
<evidence type="ECO:0000313" key="2">
    <source>
        <dbReference type="Proteomes" id="UP000070456"/>
    </source>
</evidence>
<dbReference type="RefSeq" id="WP_242867371.1">
    <property type="nucleotide sequence ID" value="NZ_LOEE01000039.1"/>
</dbReference>
<sequence>MFAEDNVDKDDIYYVCGHCFRSISCLNQVLFALNEEYCINEKKAVRTIDGFIIKPKDYKNRIDEIITLLSADRDTTREGINMLKELISETEILLVK</sequence>